<reference evidence="1 2" key="1">
    <citation type="submission" date="2024-11" db="EMBL/GenBank/DDBJ databases">
        <title>Adaptive evolution of stress response genes in parasites aligns with host niche diversity.</title>
        <authorList>
            <person name="Hahn C."/>
            <person name="Resl P."/>
        </authorList>
    </citation>
    <scope>NUCLEOTIDE SEQUENCE [LARGE SCALE GENOMIC DNA]</scope>
    <source>
        <strain evidence="1">EGGRZ-B1_66</strain>
        <tissue evidence="1">Body</tissue>
    </source>
</reference>
<gene>
    <name evidence="1" type="ORF">Ciccas_012702</name>
</gene>
<dbReference type="Proteomes" id="UP001626550">
    <property type="component" value="Unassembled WGS sequence"/>
</dbReference>
<keyword evidence="2" id="KW-1185">Reference proteome</keyword>
<dbReference type="AlphaFoldDB" id="A0ABD2PMM9"/>
<evidence type="ECO:0000313" key="1">
    <source>
        <dbReference type="EMBL" id="KAL3308761.1"/>
    </source>
</evidence>
<dbReference type="EMBL" id="JBJKFK010004725">
    <property type="protein sequence ID" value="KAL3308761.1"/>
    <property type="molecule type" value="Genomic_DNA"/>
</dbReference>
<sequence>MGRLAYVHAIGKKELNPLVIEIFEYSLITNSIIMTIYADVAIDVGAENEATVIEDEEENVQNEEPEFPVIKTSPHELLLDRHD</sequence>
<accession>A0ABD2PMM9</accession>
<comment type="caution">
    <text evidence="1">The sequence shown here is derived from an EMBL/GenBank/DDBJ whole genome shotgun (WGS) entry which is preliminary data.</text>
</comment>
<name>A0ABD2PMM9_9PLAT</name>
<proteinExistence type="predicted"/>
<organism evidence="1 2">
    <name type="scientific">Cichlidogyrus casuarinus</name>
    <dbReference type="NCBI Taxonomy" id="1844966"/>
    <lineage>
        <taxon>Eukaryota</taxon>
        <taxon>Metazoa</taxon>
        <taxon>Spiralia</taxon>
        <taxon>Lophotrochozoa</taxon>
        <taxon>Platyhelminthes</taxon>
        <taxon>Monogenea</taxon>
        <taxon>Monopisthocotylea</taxon>
        <taxon>Dactylogyridea</taxon>
        <taxon>Ancyrocephalidae</taxon>
        <taxon>Cichlidogyrus</taxon>
    </lineage>
</organism>
<evidence type="ECO:0000313" key="2">
    <source>
        <dbReference type="Proteomes" id="UP001626550"/>
    </source>
</evidence>
<protein>
    <submittedName>
        <fullName evidence="1">Uncharacterized protein</fullName>
    </submittedName>
</protein>